<comment type="caution">
    <text evidence="7">The sequence shown here is derived from an EMBL/GenBank/DDBJ whole genome shotgun (WGS) entry which is preliminary data.</text>
</comment>
<feature type="transmembrane region" description="Helical" evidence="6">
    <location>
        <begin position="12"/>
        <end position="31"/>
    </location>
</feature>
<evidence type="ECO:0000313" key="7">
    <source>
        <dbReference type="EMBL" id="KAF5745653.1"/>
    </source>
</evidence>
<evidence type="ECO:0000256" key="1">
    <source>
        <dbReference type="ARBA" id="ARBA00004141"/>
    </source>
</evidence>
<dbReference type="PANTHER" id="PTHR46285">
    <property type="entry name" value="PROTEINASE INHIBITOR I4, SERPIN (DUF716)-RELATED"/>
    <property type="match status" value="1"/>
</dbReference>
<proteinExistence type="inferred from homology"/>
<dbReference type="Pfam" id="PF04819">
    <property type="entry name" value="DUF716"/>
    <property type="match status" value="1"/>
</dbReference>
<sequence>MGTFIGHIGPGLALSFLGLWHAVNTIRTYCLRSSDKFTVKFWYPLYGPVSNLKYMELALILSFSLLAIFMQVLDFPSLRFAFKLDNFEHASMFLHLVIFAGFTLLTELTQSSDILSGVTGILAASVFGQELFLLHFHSADHVGLEGHYHWLLQLIVFLSLLAALAATAFPNSFPAALVLSLSVIFQGCWFVNMGFMLWVPEFVPKGCYMQMARTNTADNILGAVTCGSHEADLRAKSLANLQFSWIIGGILAFTGFLCLKLAGTPSSPGRQSTEYEQLHNKVADVPITIEGFKQYHP</sequence>
<evidence type="ECO:0000256" key="4">
    <source>
        <dbReference type="ARBA" id="ARBA00022989"/>
    </source>
</evidence>
<evidence type="ECO:0000256" key="3">
    <source>
        <dbReference type="ARBA" id="ARBA00022692"/>
    </source>
</evidence>
<protein>
    <submittedName>
        <fullName evidence="7">Transmembrane protein 45A</fullName>
    </submittedName>
</protein>
<name>A0A7J7DH66_TRIWF</name>
<reference evidence="7 8" key="1">
    <citation type="journal article" date="2020" name="Nat. Commun.">
        <title>Genome of Tripterygium wilfordii and identification of cytochrome P450 involved in triptolide biosynthesis.</title>
        <authorList>
            <person name="Tu L."/>
            <person name="Su P."/>
            <person name="Zhang Z."/>
            <person name="Gao L."/>
            <person name="Wang J."/>
            <person name="Hu T."/>
            <person name="Zhou J."/>
            <person name="Zhang Y."/>
            <person name="Zhao Y."/>
            <person name="Liu Y."/>
            <person name="Song Y."/>
            <person name="Tong Y."/>
            <person name="Lu Y."/>
            <person name="Yang J."/>
            <person name="Xu C."/>
            <person name="Jia M."/>
            <person name="Peters R.J."/>
            <person name="Huang L."/>
            <person name="Gao W."/>
        </authorList>
    </citation>
    <scope>NUCLEOTIDE SEQUENCE [LARGE SCALE GENOMIC DNA]</scope>
    <source>
        <strain evidence="8">cv. XIE 37</strain>
        <tissue evidence="7">Leaf</tissue>
    </source>
</reference>
<dbReference type="AlphaFoldDB" id="A0A7J7DH66"/>
<evidence type="ECO:0000313" key="8">
    <source>
        <dbReference type="Proteomes" id="UP000593562"/>
    </source>
</evidence>
<dbReference type="EMBL" id="JAAARO010000007">
    <property type="protein sequence ID" value="KAF5745653.1"/>
    <property type="molecule type" value="Genomic_DNA"/>
</dbReference>
<comment type="similarity">
    <text evidence="2">Belongs to the TMEM45 family.</text>
</comment>
<evidence type="ECO:0000256" key="2">
    <source>
        <dbReference type="ARBA" id="ARBA00006948"/>
    </source>
</evidence>
<feature type="transmembrane region" description="Helical" evidence="6">
    <location>
        <begin position="115"/>
        <end position="136"/>
    </location>
</feature>
<keyword evidence="5 6" id="KW-0472">Membrane</keyword>
<dbReference type="GO" id="GO:0016020">
    <property type="term" value="C:membrane"/>
    <property type="evidence" value="ECO:0007669"/>
    <property type="project" value="UniProtKB-SubCell"/>
</dbReference>
<dbReference type="Proteomes" id="UP000593562">
    <property type="component" value="Unassembled WGS sequence"/>
</dbReference>
<feature type="transmembrane region" description="Helical" evidence="6">
    <location>
        <begin position="176"/>
        <end position="199"/>
    </location>
</feature>
<keyword evidence="4 6" id="KW-1133">Transmembrane helix</keyword>
<comment type="subcellular location">
    <subcellularLocation>
        <location evidence="1">Membrane</location>
        <topology evidence="1">Multi-pass membrane protein</topology>
    </subcellularLocation>
</comment>
<feature type="transmembrane region" description="Helical" evidence="6">
    <location>
        <begin position="148"/>
        <end position="169"/>
    </location>
</feature>
<feature type="transmembrane region" description="Helical" evidence="6">
    <location>
        <begin position="52"/>
        <end position="70"/>
    </location>
</feature>
<feature type="transmembrane region" description="Helical" evidence="6">
    <location>
        <begin position="90"/>
        <end position="108"/>
    </location>
</feature>
<evidence type="ECO:0000256" key="5">
    <source>
        <dbReference type="ARBA" id="ARBA00023136"/>
    </source>
</evidence>
<dbReference type="PANTHER" id="PTHR46285:SF13">
    <property type="entry name" value="OS02G0167775 PROTEIN"/>
    <property type="match status" value="1"/>
</dbReference>
<evidence type="ECO:0000256" key="6">
    <source>
        <dbReference type="SAM" id="Phobius"/>
    </source>
</evidence>
<gene>
    <name evidence="7" type="ORF">HS088_TW07G01245</name>
</gene>
<accession>A0A7J7DH66</accession>
<keyword evidence="8" id="KW-1185">Reference proteome</keyword>
<organism evidence="7 8">
    <name type="scientific">Tripterygium wilfordii</name>
    <name type="common">Thunder God vine</name>
    <dbReference type="NCBI Taxonomy" id="458696"/>
    <lineage>
        <taxon>Eukaryota</taxon>
        <taxon>Viridiplantae</taxon>
        <taxon>Streptophyta</taxon>
        <taxon>Embryophyta</taxon>
        <taxon>Tracheophyta</taxon>
        <taxon>Spermatophyta</taxon>
        <taxon>Magnoliopsida</taxon>
        <taxon>eudicotyledons</taxon>
        <taxon>Gunneridae</taxon>
        <taxon>Pentapetalae</taxon>
        <taxon>rosids</taxon>
        <taxon>fabids</taxon>
        <taxon>Celastrales</taxon>
        <taxon>Celastraceae</taxon>
        <taxon>Tripterygium</taxon>
    </lineage>
</organism>
<dbReference type="InParanoid" id="A0A7J7DH66"/>
<dbReference type="OrthoDB" id="551896at2759"/>
<dbReference type="FunCoup" id="A0A7J7DH66">
    <property type="interactions" value="29"/>
</dbReference>
<keyword evidence="3 6" id="KW-0812">Transmembrane</keyword>
<dbReference type="InterPro" id="IPR006904">
    <property type="entry name" value="DUF716"/>
</dbReference>
<feature type="transmembrane region" description="Helical" evidence="6">
    <location>
        <begin position="243"/>
        <end position="262"/>
    </location>
</feature>